<protein>
    <recommendedName>
        <fullName evidence="4">FAR1 domain-containing protein</fullName>
    </recommendedName>
</protein>
<evidence type="ECO:0000313" key="2">
    <source>
        <dbReference type="EMBL" id="RIB08944.1"/>
    </source>
</evidence>
<accession>A0A397UFI6</accession>
<reference evidence="2 3" key="1">
    <citation type="submission" date="2018-06" db="EMBL/GenBank/DDBJ databases">
        <title>Comparative genomics reveals the genomic features of Rhizophagus irregularis, R. cerebriforme, R. diaphanum and Gigaspora rosea, and their symbiotic lifestyle signature.</title>
        <authorList>
            <person name="Morin E."/>
            <person name="San Clemente H."/>
            <person name="Chen E.C.H."/>
            <person name="De La Providencia I."/>
            <person name="Hainaut M."/>
            <person name="Kuo A."/>
            <person name="Kohler A."/>
            <person name="Murat C."/>
            <person name="Tang N."/>
            <person name="Roy S."/>
            <person name="Loubradou J."/>
            <person name="Henrissat B."/>
            <person name="Grigoriev I.V."/>
            <person name="Corradi N."/>
            <person name="Roux C."/>
            <person name="Martin F.M."/>
        </authorList>
    </citation>
    <scope>NUCLEOTIDE SEQUENCE [LARGE SCALE GENOMIC DNA]</scope>
    <source>
        <strain evidence="2 3">DAOM 194757</strain>
    </source>
</reference>
<name>A0A397UFI6_9GLOM</name>
<evidence type="ECO:0000256" key="1">
    <source>
        <dbReference type="SAM" id="MobiDB-lite"/>
    </source>
</evidence>
<keyword evidence="3" id="KW-1185">Reference proteome</keyword>
<dbReference type="OrthoDB" id="2437090at2759"/>
<sequence length="241" mass="27980">MGSVLGIAIGKVVGKRILSEKYDIGEEELLGKDHYPSYESDSVNKIQPNSFEDNKERENSDDEDSDDKELKLKVGMEFKTWEQAELYLEDYAKSEGFCFCKSHCDTDPVDKNIICCRTFECSHAHIHEAEKVVLAENRRERASGMIGEHNHPMNPLITELAPRFRHLNDEMLEKIKFWTIHRRLDISIQYNLLTASFPDKKVNKKDLSNAIERYKKQLKPQQNNACQTLTNLYLKKDKDPL</sequence>
<evidence type="ECO:0008006" key="4">
    <source>
        <dbReference type="Google" id="ProtNLM"/>
    </source>
</evidence>
<evidence type="ECO:0000313" key="3">
    <source>
        <dbReference type="Proteomes" id="UP000266673"/>
    </source>
</evidence>
<feature type="region of interest" description="Disordered" evidence="1">
    <location>
        <begin position="33"/>
        <end position="68"/>
    </location>
</feature>
<dbReference type="AlphaFoldDB" id="A0A397UFI6"/>
<dbReference type="Proteomes" id="UP000266673">
    <property type="component" value="Unassembled WGS sequence"/>
</dbReference>
<dbReference type="PANTHER" id="PTHR46328">
    <property type="entry name" value="FAR-RED IMPAIRED RESPONSIVE (FAR1) FAMILY PROTEIN-RELATED"/>
    <property type="match status" value="1"/>
</dbReference>
<gene>
    <name evidence="2" type="ORF">C2G38_2210254</name>
</gene>
<feature type="compositionally biased region" description="Polar residues" evidence="1">
    <location>
        <begin position="39"/>
        <end position="51"/>
    </location>
</feature>
<comment type="caution">
    <text evidence="2">The sequence shown here is derived from an EMBL/GenBank/DDBJ whole genome shotgun (WGS) entry which is preliminary data.</text>
</comment>
<organism evidence="2 3">
    <name type="scientific">Gigaspora rosea</name>
    <dbReference type="NCBI Taxonomy" id="44941"/>
    <lineage>
        <taxon>Eukaryota</taxon>
        <taxon>Fungi</taxon>
        <taxon>Fungi incertae sedis</taxon>
        <taxon>Mucoromycota</taxon>
        <taxon>Glomeromycotina</taxon>
        <taxon>Glomeromycetes</taxon>
        <taxon>Diversisporales</taxon>
        <taxon>Gigasporaceae</taxon>
        <taxon>Gigaspora</taxon>
    </lineage>
</organism>
<dbReference type="EMBL" id="QKWP01001439">
    <property type="protein sequence ID" value="RIB08944.1"/>
    <property type="molecule type" value="Genomic_DNA"/>
</dbReference>
<proteinExistence type="predicted"/>
<dbReference type="STRING" id="44941.A0A397UFI6"/>